<organism evidence="4 5">
    <name type="scientific">Rickenella mellea</name>
    <dbReference type="NCBI Taxonomy" id="50990"/>
    <lineage>
        <taxon>Eukaryota</taxon>
        <taxon>Fungi</taxon>
        <taxon>Dikarya</taxon>
        <taxon>Basidiomycota</taxon>
        <taxon>Agaricomycotina</taxon>
        <taxon>Agaricomycetes</taxon>
        <taxon>Hymenochaetales</taxon>
        <taxon>Rickenellaceae</taxon>
        <taxon>Rickenella</taxon>
    </lineage>
</organism>
<dbReference type="Pfam" id="PF13639">
    <property type="entry name" value="zf-RING_2"/>
    <property type="match status" value="1"/>
</dbReference>
<evidence type="ECO:0000313" key="5">
    <source>
        <dbReference type="Proteomes" id="UP000294933"/>
    </source>
</evidence>
<dbReference type="Proteomes" id="UP000294933">
    <property type="component" value="Unassembled WGS sequence"/>
</dbReference>
<name>A0A4Y7PTJ5_9AGAM</name>
<dbReference type="SUPFAM" id="SSF57850">
    <property type="entry name" value="RING/U-box"/>
    <property type="match status" value="1"/>
</dbReference>
<feature type="compositionally biased region" description="Basic residues" evidence="2">
    <location>
        <begin position="127"/>
        <end position="139"/>
    </location>
</feature>
<evidence type="ECO:0000256" key="1">
    <source>
        <dbReference type="PROSITE-ProRule" id="PRU00175"/>
    </source>
</evidence>
<dbReference type="Gene3D" id="3.30.40.10">
    <property type="entry name" value="Zinc/RING finger domain, C3HC4 (zinc finger)"/>
    <property type="match status" value="1"/>
</dbReference>
<proteinExistence type="predicted"/>
<accession>A0A4Y7PTJ5</accession>
<dbReference type="AlphaFoldDB" id="A0A4Y7PTJ5"/>
<reference evidence="4 5" key="1">
    <citation type="submission" date="2018-06" db="EMBL/GenBank/DDBJ databases">
        <title>A transcriptomic atlas of mushroom development highlights an independent origin of complex multicellularity.</title>
        <authorList>
            <consortium name="DOE Joint Genome Institute"/>
            <person name="Krizsan K."/>
            <person name="Almasi E."/>
            <person name="Merenyi Z."/>
            <person name="Sahu N."/>
            <person name="Viragh M."/>
            <person name="Koszo T."/>
            <person name="Mondo S."/>
            <person name="Kiss B."/>
            <person name="Balint B."/>
            <person name="Kues U."/>
            <person name="Barry K."/>
            <person name="Hegedus J.C."/>
            <person name="Henrissat B."/>
            <person name="Johnson J."/>
            <person name="Lipzen A."/>
            <person name="Ohm R."/>
            <person name="Nagy I."/>
            <person name="Pangilinan J."/>
            <person name="Yan J."/>
            <person name="Xiong Y."/>
            <person name="Grigoriev I.V."/>
            <person name="Hibbett D.S."/>
            <person name="Nagy L.G."/>
        </authorList>
    </citation>
    <scope>NUCLEOTIDE SEQUENCE [LARGE SCALE GENOMIC DNA]</scope>
    <source>
        <strain evidence="4 5">SZMC22713</strain>
    </source>
</reference>
<gene>
    <name evidence="4" type="ORF">BD410DRAFT_792878</name>
</gene>
<keyword evidence="1" id="KW-0862">Zinc</keyword>
<feature type="domain" description="RING-type" evidence="3">
    <location>
        <begin position="5"/>
        <end position="46"/>
    </location>
</feature>
<dbReference type="VEuPathDB" id="FungiDB:BD410DRAFT_792878"/>
<dbReference type="InterPro" id="IPR013083">
    <property type="entry name" value="Znf_RING/FYVE/PHD"/>
</dbReference>
<sequence length="139" mass="15016">MAVICSICFDECGLNHSAVALECGHIFGAVCLQQHRSVSTDCPCCRQTIDRRAAICIHINASPTPMSSEHVLASYELLLGLSLQLDSRSAYDALPEGLVDKLQNFIDLTVGIESFPRGGGNSCSTPRIHKSTSPRTKCH</sequence>
<dbReference type="InterPro" id="IPR001841">
    <property type="entry name" value="Znf_RING"/>
</dbReference>
<keyword evidence="1" id="KW-0479">Metal-binding</keyword>
<evidence type="ECO:0000256" key="2">
    <source>
        <dbReference type="SAM" id="MobiDB-lite"/>
    </source>
</evidence>
<protein>
    <recommendedName>
        <fullName evidence="3">RING-type domain-containing protein</fullName>
    </recommendedName>
</protein>
<feature type="region of interest" description="Disordered" evidence="2">
    <location>
        <begin position="117"/>
        <end position="139"/>
    </location>
</feature>
<evidence type="ECO:0000259" key="3">
    <source>
        <dbReference type="PROSITE" id="PS50089"/>
    </source>
</evidence>
<dbReference type="OrthoDB" id="8062037at2759"/>
<evidence type="ECO:0000313" key="4">
    <source>
        <dbReference type="EMBL" id="TDL18714.1"/>
    </source>
</evidence>
<dbReference type="PROSITE" id="PS50089">
    <property type="entry name" value="ZF_RING_2"/>
    <property type="match status" value="1"/>
</dbReference>
<dbReference type="EMBL" id="ML170204">
    <property type="protein sequence ID" value="TDL18714.1"/>
    <property type="molecule type" value="Genomic_DNA"/>
</dbReference>
<keyword evidence="5" id="KW-1185">Reference proteome</keyword>
<dbReference type="GO" id="GO:0008270">
    <property type="term" value="F:zinc ion binding"/>
    <property type="evidence" value="ECO:0007669"/>
    <property type="project" value="UniProtKB-KW"/>
</dbReference>
<keyword evidence="1" id="KW-0863">Zinc-finger</keyword>